<feature type="compositionally biased region" description="Basic and acidic residues" evidence="1">
    <location>
        <begin position="1178"/>
        <end position="1189"/>
    </location>
</feature>
<feature type="region of interest" description="Disordered" evidence="1">
    <location>
        <begin position="1084"/>
        <end position="1136"/>
    </location>
</feature>
<feature type="domain" description="Long Rib" evidence="3">
    <location>
        <begin position="1080"/>
        <end position="1175"/>
    </location>
</feature>
<feature type="transmembrane region" description="Helical" evidence="2">
    <location>
        <begin position="45"/>
        <end position="66"/>
    </location>
</feature>
<dbReference type="GO" id="GO:0005509">
    <property type="term" value="F:calcium ion binding"/>
    <property type="evidence" value="ECO:0007669"/>
    <property type="project" value="InterPro"/>
</dbReference>
<feature type="compositionally biased region" description="Basic and acidic residues" evidence="1">
    <location>
        <begin position="1102"/>
        <end position="1111"/>
    </location>
</feature>
<dbReference type="SUPFAM" id="SSF103647">
    <property type="entry name" value="TSP type-3 repeat"/>
    <property type="match status" value="1"/>
</dbReference>
<reference evidence="4 5" key="1">
    <citation type="submission" date="2017-12" db="EMBL/GenBank/DDBJ databases">
        <title>Phylogenetic diversity of female urinary microbiome.</title>
        <authorList>
            <person name="Thomas-White K."/>
            <person name="Wolfe A.J."/>
        </authorList>
    </citation>
    <scope>NUCLEOTIDE SEQUENCE [LARGE SCALE GENOMIC DNA]</scope>
    <source>
        <strain evidence="4 5">UMB0250</strain>
    </source>
</reference>
<accession>A0A2I1I3Y9</accession>
<organism evidence="4 5">
    <name type="scientific">Schaalia turicensis</name>
    <dbReference type="NCBI Taxonomy" id="131111"/>
    <lineage>
        <taxon>Bacteria</taxon>
        <taxon>Bacillati</taxon>
        <taxon>Actinomycetota</taxon>
        <taxon>Actinomycetes</taxon>
        <taxon>Actinomycetales</taxon>
        <taxon>Actinomycetaceae</taxon>
        <taxon>Schaalia</taxon>
    </lineage>
</organism>
<dbReference type="NCBIfam" id="NF038186">
    <property type="entry name" value="YPDG_rpt"/>
    <property type="match status" value="3"/>
</dbReference>
<evidence type="ECO:0000256" key="1">
    <source>
        <dbReference type="SAM" id="MobiDB-lite"/>
    </source>
</evidence>
<evidence type="ECO:0000313" key="5">
    <source>
        <dbReference type="Proteomes" id="UP000234545"/>
    </source>
</evidence>
<protein>
    <recommendedName>
        <fullName evidence="3">Long Rib domain-containing protein</fullName>
    </recommendedName>
</protein>
<keyword evidence="2" id="KW-1133">Transmembrane helix</keyword>
<dbReference type="InterPro" id="IPR044055">
    <property type="entry name" value="RibLong"/>
</dbReference>
<evidence type="ECO:0000313" key="4">
    <source>
        <dbReference type="EMBL" id="PKY65840.1"/>
    </source>
</evidence>
<name>A0A2I1I3Y9_9ACTO</name>
<comment type="caution">
    <text evidence="4">The sequence shown here is derived from an EMBL/GenBank/DDBJ whole genome shotgun (WGS) entry which is preliminary data.</text>
</comment>
<feature type="region of interest" description="Disordered" evidence="1">
    <location>
        <begin position="837"/>
        <end position="920"/>
    </location>
</feature>
<dbReference type="Pfam" id="PF18957">
    <property type="entry name" value="RibLong"/>
    <property type="match status" value="3"/>
</dbReference>
<evidence type="ECO:0000259" key="3">
    <source>
        <dbReference type="Pfam" id="PF18957"/>
    </source>
</evidence>
<feature type="compositionally biased region" description="Basic and acidic residues" evidence="1">
    <location>
        <begin position="837"/>
        <end position="849"/>
    </location>
</feature>
<feature type="domain" description="Long Rib" evidence="3">
    <location>
        <begin position="875"/>
        <end position="971"/>
    </location>
</feature>
<proteinExistence type="predicted"/>
<feature type="transmembrane region" description="Helical" evidence="2">
    <location>
        <begin position="1286"/>
        <end position="1306"/>
    </location>
</feature>
<dbReference type="InterPro" id="IPR028974">
    <property type="entry name" value="TSP_type-3_rpt"/>
</dbReference>
<feature type="region of interest" description="Disordered" evidence="1">
    <location>
        <begin position="975"/>
        <end position="998"/>
    </location>
</feature>
<feature type="non-terminal residue" evidence="4">
    <location>
        <position position="1"/>
    </location>
</feature>
<sequence>GMAHSAISRCGCSGSEPSDFLHIQNIFAEGRFDSMTKQNAIRRRGTAILAAAFSLAMVGTFASAVIPESPLVPAASAQDQAIYSPGKASEKGTISGSVKELVKAGVNFGAVQDAGRPIKGVKVYAQWYEGVNTEHSSPVYYTESDANGNFTIKMGPYTDALGVTRTFAADASIGLTTGDPAGQRDQLREKIRMWTELPDDLTDKYRLVHQPAAGIFPGIGASTTPTTQGDGQWNGNKVSGVTIGYAQKDKLPQHLPENKWAESVGKSSNYGTYAGRAFWNLDVLQGALSYNTVSAFGGKDVAAAGLKVVGSYLNDQAVTKIEEYAKDNFAGKTLRGSDWTPTDEEGLQRWINEQVAADPEGWIAETVTTTTGADGRFQLFWKGIYGNNHTGTGGGINPPVAKLHKLAGSWEEGSWLNGNLQSKHVNMHWSYLSVLGADGTPLPDNTGVLYPWSLGHWAGPGFGADLNAGANAQLFGGDGVLIESTTDGYTGWNIALVPQSLKFDVVDKNTTDNWATVGDTVQTDTSGLPITQDLTYYIQWVDKKGKVVKTCETAKADAATKIPSCPFTVPAEAQTGDTFTARLKLADDDPNPEDDLVLALDAFAVAREYLEYNDVQAKAEVAASSDPKFDNPATDAVETKPAKAKFELGTLPGGVTKDQVSVDPVTGVVTFTPNADQVGKTFKFPVMMRNEDLQVPVLDENGDPVKGDDGQPKTQGRVVAHADAPFTVDQPAAKDNEKFEPAYEGKLVVPGDQGTTSAPSFTDATGQGVDVPEDAKFAIGDGFAAPEGYVYNFDPSTGEITVSFPDKSKLNKDTTEAFDVPVKVTYKDGSTDEVKANFKLDTDGDRKPDTEDEDDDNDGIPDGKDSNPKVPNANDHFQPEYTNGSGKPGDQVTVPAPTFKDKDGQGTTAPDGTMFTPGNGTPGGVTIDKNTGEIKVAIPGDATPGTKIEVPVVVTYPDGTTDNVTVTVTVTEKDATPVTPGEPTEHNPSLGASADDPADCKMPPFVTVEKTEGVVYKVTVGGVELQPDAEGKYVYEYGQTVKVEASPALGFTFPDGVKTTWTYTTMQNEVCNVPDTKDNEKYQPEYEDGTGKPGENVTVDKPTFKDGDGKKVTPPADTMFTPGDGTPGGVTIDKNTGEIKVDIPGDATPGSKIEVPVVVTYPDGTTDNVTVTVTVGKPDTKTPDWKDGSGEPGGKVVIPNDGGPVEDGTTVDTDGPGKAKIDGDGNLVVDIDDNAKPGDKIVVIVKDKNGNEIDRVTVTVEKPAAGDMTTEPGVKKSKLARTGAQVAGLAGIAAVIGVAGLGLALVRRRREGEEN</sequence>
<feature type="compositionally biased region" description="Acidic residues" evidence="1">
    <location>
        <begin position="850"/>
        <end position="859"/>
    </location>
</feature>
<feature type="domain" description="Long Rib" evidence="3">
    <location>
        <begin position="737"/>
        <end position="839"/>
    </location>
</feature>
<keyword evidence="2" id="KW-0472">Membrane</keyword>
<feature type="region of interest" description="Disordered" evidence="1">
    <location>
        <begin position="1177"/>
        <end position="1206"/>
    </location>
</feature>
<dbReference type="Proteomes" id="UP000234545">
    <property type="component" value="Unassembled WGS sequence"/>
</dbReference>
<evidence type="ECO:0000256" key="2">
    <source>
        <dbReference type="SAM" id="Phobius"/>
    </source>
</evidence>
<keyword evidence="2" id="KW-0812">Transmembrane</keyword>
<dbReference type="EMBL" id="PKKJ01000012">
    <property type="protein sequence ID" value="PKY65840.1"/>
    <property type="molecule type" value="Genomic_DNA"/>
</dbReference>
<gene>
    <name evidence="4" type="ORF">CYJ25_07505</name>
</gene>